<reference evidence="1" key="1">
    <citation type="submission" date="2020-09" db="EMBL/GenBank/DDBJ databases">
        <title>Genome-Enabled Discovery of Anthraquinone Biosynthesis in Senna tora.</title>
        <authorList>
            <person name="Kang S.-H."/>
            <person name="Pandey R.P."/>
            <person name="Lee C.-M."/>
            <person name="Sim J.-S."/>
            <person name="Jeong J.-T."/>
            <person name="Choi B.-S."/>
            <person name="Jung M."/>
            <person name="Ginzburg D."/>
            <person name="Zhao K."/>
            <person name="Won S.Y."/>
            <person name="Oh T.-J."/>
            <person name="Yu Y."/>
            <person name="Kim N.-H."/>
            <person name="Lee O.R."/>
            <person name="Lee T.-H."/>
            <person name="Bashyal P."/>
            <person name="Kim T.-S."/>
            <person name="Lee W.-H."/>
            <person name="Kawkins C."/>
            <person name="Kim C.-K."/>
            <person name="Kim J.S."/>
            <person name="Ahn B.O."/>
            <person name="Rhee S.Y."/>
            <person name="Sohng J.K."/>
        </authorList>
    </citation>
    <scope>NUCLEOTIDE SEQUENCE</scope>
    <source>
        <tissue evidence="1">Leaf</tissue>
    </source>
</reference>
<organism evidence="1 2">
    <name type="scientific">Senna tora</name>
    <dbReference type="NCBI Taxonomy" id="362788"/>
    <lineage>
        <taxon>Eukaryota</taxon>
        <taxon>Viridiplantae</taxon>
        <taxon>Streptophyta</taxon>
        <taxon>Embryophyta</taxon>
        <taxon>Tracheophyta</taxon>
        <taxon>Spermatophyta</taxon>
        <taxon>Magnoliopsida</taxon>
        <taxon>eudicotyledons</taxon>
        <taxon>Gunneridae</taxon>
        <taxon>Pentapetalae</taxon>
        <taxon>rosids</taxon>
        <taxon>fabids</taxon>
        <taxon>Fabales</taxon>
        <taxon>Fabaceae</taxon>
        <taxon>Caesalpinioideae</taxon>
        <taxon>Cassia clade</taxon>
        <taxon>Senna</taxon>
    </lineage>
</organism>
<dbReference type="Proteomes" id="UP000634136">
    <property type="component" value="Unassembled WGS sequence"/>
</dbReference>
<proteinExistence type="predicted"/>
<protein>
    <submittedName>
        <fullName evidence="1">Uncharacterized protein</fullName>
    </submittedName>
</protein>
<evidence type="ECO:0000313" key="2">
    <source>
        <dbReference type="Proteomes" id="UP000634136"/>
    </source>
</evidence>
<sequence length="68" mass="8021">MEKDTAWHMSSTSKARVIFRRKGKKTRKQQQERQRKLSFTIERCLEVKIFDEAVLAKVRKQSAKIGKA</sequence>
<comment type="caution">
    <text evidence="1">The sequence shown here is derived from an EMBL/GenBank/DDBJ whole genome shotgun (WGS) entry which is preliminary data.</text>
</comment>
<accession>A0A834WZR2</accession>
<name>A0A834WZR2_9FABA</name>
<dbReference type="AlphaFoldDB" id="A0A834WZR2"/>
<evidence type="ECO:0000313" key="1">
    <source>
        <dbReference type="EMBL" id="KAF7835627.1"/>
    </source>
</evidence>
<gene>
    <name evidence="1" type="ORF">G2W53_010486</name>
</gene>
<dbReference type="EMBL" id="JAAIUW010000004">
    <property type="protein sequence ID" value="KAF7835627.1"/>
    <property type="molecule type" value="Genomic_DNA"/>
</dbReference>
<keyword evidence="2" id="KW-1185">Reference proteome</keyword>